<dbReference type="AlphaFoldDB" id="A0A835LXD2"/>
<feature type="compositionally biased region" description="Low complexity" evidence="1">
    <location>
        <begin position="191"/>
        <end position="207"/>
    </location>
</feature>
<dbReference type="OrthoDB" id="6159439at2759"/>
<evidence type="ECO:0000313" key="3">
    <source>
        <dbReference type="Proteomes" id="UP000631114"/>
    </source>
</evidence>
<gene>
    <name evidence="2" type="ORF">IFM89_032818</name>
</gene>
<dbReference type="Proteomes" id="UP000631114">
    <property type="component" value="Unassembled WGS sequence"/>
</dbReference>
<dbReference type="EMBL" id="JADFTS010000006">
    <property type="protein sequence ID" value="KAF9602936.1"/>
    <property type="molecule type" value="Genomic_DNA"/>
</dbReference>
<evidence type="ECO:0000313" key="2">
    <source>
        <dbReference type="EMBL" id="KAF9602936.1"/>
    </source>
</evidence>
<organism evidence="2 3">
    <name type="scientific">Coptis chinensis</name>
    <dbReference type="NCBI Taxonomy" id="261450"/>
    <lineage>
        <taxon>Eukaryota</taxon>
        <taxon>Viridiplantae</taxon>
        <taxon>Streptophyta</taxon>
        <taxon>Embryophyta</taxon>
        <taxon>Tracheophyta</taxon>
        <taxon>Spermatophyta</taxon>
        <taxon>Magnoliopsida</taxon>
        <taxon>Ranunculales</taxon>
        <taxon>Ranunculaceae</taxon>
        <taxon>Coptidoideae</taxon>
        <taxon>Coptis</taxon>
    </lineage>
</organism>
<reference evidence="2 3" key="1">
    <citation type="submission" date="2020-10" db="EMBL/GenBank/DDBJ databases">
        <title>The Coptis chinensis genome and diversification of protoberbering-type alkaloids.</title>
        <authorList>
            <person name="Wang B."/>
            <person name="Shu S."/>
            <person name="Song C."/>
            <person name="Liu Y."/>
        </authorList>
    </citation>
    <scope>NUCLEOTIDE SEQUENCE [LARGE SCALE GENOMIC DNA]</scope>
    <source>
        <strain evidence="2">HL-2020</strain>
        <tissue evidence="2">Leaf</tissue>
    </source>
</reference>
<name>A0A835LXD2_9MAGN</name>
<proteinExistence type="predicted"/>
<comment type="caution">
    <text evidence="2">The sequence shown here is derived from an EMBL/GenBank/DDBJ whole genome shotgun (WGS) entry which is preliminary data.</text>
</comment>
<protein>
    <submittedName>
        <fullName evidence="2">Uncharacterized protein</fullName>
    </submittedName>
</protein>
<feature type="non-terminal residue" evidence="2">
    <location>
        <position position="1"/>
    </location>
</feature>
<keyword evidence="3" id="KW-1185">Reference proteome</keyword>
<feature type="compositionally biased region" description="Polar residues" evidence="1">
    <location>
        <begin position="180"/>
        <end position="190"/>
    </location>
</feature>
<evidence type="ECO:0000256" key="1">
    <source>
        <dbReference type="SAM" id="MobiDB-lite"/>
    </source>
</evidence>
<feature type="region of interest" description="Disordered" evidence="1">
    <location>
        <begin position="180"/>
        <end position="207"/>
    </location>
</feature>
<sequence length="240" mass="26935">LFFSKPTLIVSSASIHTDIEKKESNKPRNPAADFKVSSISDLRKLSLQPFPVNRSPYFQLNMSGNQDYTIDFNRPQLELPSIIQFPHVRVGNHGGNQDIEHPKTLCMGITINSQNIYAAKSTNQVLQNHYSYPLRVGNGLKRPPSSNTLLKEIHHHLLGDSMPSTFSDEQKVKEQAAINNNGTSDIEYNQSTNNTTSSWSNGESSGHGTVLSKETVNVLPVKEHIENMQPIIFRCMQKFM</sequence>
<accession>A0A835LXD2</accession>